<dbReference type="PANTHER" id="PTHR30136">
    <property type="entry name" value="HELIX-TURN-HELIX TRANSCRIPTIONAL REGULATOR, ICLR FAMILY"/>
    <property type="match status" value="1"/>
</dbReference>
<organism evidence="6 7">
    <name type="scientific">Georgenia ruanii</name>
    <dbReference type="NCBI Taxonomy" id="348442"/>
    <lineage>
        <taxon>Bacteria</taxon>
        <taxon>Bacillati</taxon>
        <taxon>Actinomycetota</taxon>
        <taxon>Actinomycetes</taxon>
        <taxon>Micrococcales</taxon>
        <taxon>Bogoriellaceae</taxon>
        <taxon>Georgenia</taxon>
    </lineage>
</organism>
<dbReference type="InterPro" id="IPR005471">
    <property type="entry name" value="Tscrpt_reg_IclR_N"/>
</dbReference>
<keyword evidence="7" id="KW-1185">Reference proteome</keyword>
<dbReference type="SUPFAM" id="SSF46785">
    <property type="entry name" value="Winged helix' DNA-binding domain"/>
    <property type="match status" value="1"/>
</dbReference>
<dbReference type="Pfam" id="PF01614">
    <property type="entry name" value="IclR_C"/>
    <property type="match status" value="1"/>
</dbReference>
<dbReference type="SUPFAM" id="SSF55781">
    <property type="entry name" value="GAF domain-like"/>
    <property type="match status" value="1"/>
</dbReference>
<dbReference type="InterPro" id="IPR050707">
    <property type="entry name" value="HTH_MetabolicPath_Reg"/>
</dbReference>
<dbReference type="Gene3D" id="1.10.10.10">
    <property type="entry name" value="Winged helix-like DNA-binding domain superfamily/Winged helix DNA-binding domain"/>
    <property type="match status" value="1"/>
</dbReference>
<accession>A0A7J9UYD1</accession>
<dbReference type="Gene3D" id="3.30.450.40">
    <property type="match status" value="1"/>
</dbReference>
<keyword evidence="1" id="KW-0805">Transcription regulation</keyword>
<dbReference type="AlphaFoldDB" id="A0A7J9UYD1"/>
<comment type="caution">
    <text evidence="6">The sequence shown here is derived from an EMBL/GenBank/DDBJ whole genome shotgun (WGS) entry which is preliminary data.</text>
</comment>
<dbReference type="Proteomes" id="UP000429644">
    <property type="component" value="Unassembled WGS sequence"/>
</dbReference>
<dbReference type="InterPro" id="IPR014757">
    <property type="entry name" value="Tscrpt_reg_IclR_C"/>
</dbReference>
<dbReference type="PROSITE" id="PS51078">
    <property type="entry name" value="ICLR_ED"/>
    <property type="match status" value="1"/>
</dbReference>
<evidence type="ECO:0000256" key="2">
    <source>
        <dbReference type="ARBA" id="ARBA00023125"/>
    </source>
</evidence>
<feature type="domain" description="IclR-ED" evidence="5">
    <location>
        <begin position="75"/>
        <end position="257"/>
    </location>
</feature>
<protein>
    <submittedName>
        <fullName evidence="6">Helix-turn-helix domain-containing protein</fullName>
    </submittedName>
</protein>
<reference evidence="6 7" key="1">
    <citation type="submission" date="2019-10" db="EMBL/GenBank/DDBJ databases">
        <title>Georgenia wutianyii sp. nov. and Georgenia yuyongxinii sp. nov. isolated from plateau pika (Ochotona curzoniae) in the Qinghai-Tibet plateau of China.</title>
        <authorList>
            <person name="Tian Z."/>
        </authorList>
    </citation>
    <scope>NUCLEOTIDE SEQUENCE [LARGE SCALE GENOMIC DNA]</scope>
    <source>
        <strain evidence="6 7">JCM 15130</strain>
    </source>
</reference>
<dbReference type="InterPro" id="IPR029016">
    <property type="entry name" value="GAF-like_dom_sf"/>
</dbReference>
<dbReference type="InterPro" id="IPR036390">
    <property type="entry name" value="WH_DNA-bd_sf"/>
</dbReference>
<dbReference type="EMBL" id="WHPD01002850">
    <property type="protein sequence ID" value="MPV89631.1"/>
    <property type="molecule type" value="Genomic_DNA"/>
</dbReference>
<dbReference type="PANTHER" id="PTHR30136:SF24">
    <property type="entry name" value="HTH-TYPE TRANSCRIPTIONAL REPRESSOR ALLR"/>
    <property type="match status" value="1"/>
</dbReference>
<keyword evidence="2" id="KW-0238">DNA-binding</keyword>
<evidence type="ECO:0000256" key="3">
    <source>
        <dbReference type="ARBA" id="ARBA00023163"/>
    </source>
</evidence>
<dbReference type="Pfam" id="PF09339">
    <property type="entry name" value="HTH_IclR"/>
    <property type="match status" value="1"/>
</dbReference>
<evidence type="ECO:0000256" key="1">
    <source>
        <dbReference type="ARBA" id="ARBA00023015"/>
    </source>
</evidence>
<dbReference type="GO" id="GO:0003700">
    <property type="term" value="F:DNA-binding transcription factor activity"/>
    <property type="evidence" value="ECO:0007669"/>
    <property type="project" value="TreeGrafter"/>
</dbReference>
<feature type="domain" description="HTH iclR-type" evidence="4">
    <location>
        <begin position="13"/>
        <end position="74"/>
    </location>
</feature>
<evidence type="ECO:0000313" key="6">
    <source>
        <dbReference type="EMBL" id="MPV89631.1"/>
    </source>
</evidence>
<evidence type="ECO:0000259" key="4">
    <source>
        <dbReference type="PROSITE" id="PS51077"/>
    </source>
</evidence>
<gene>
    <name evidence="6" type="ORF">GB882_13215</name>
</gene>
<feature type="non-terminal residue" evidence="6">
    <location>
        <position position="1"/>
    </location>
</feature>
<dbReference type="PROSITE" id="PS51077">
    <property type="entry name" value="HTH_ICLR"/>
    <property type="match status" value="1"/>
</dbReference>
<name>A0A7J9UYD1_9MICO</name>
<evidence type="ECO:0000313" key="7">
    <source>
        <dbReference type="Proteomes" id="UP000429644"/>
    </source>
</evidence>
<dbReference type="GO" id="GO:0045892">
    <property type="term" value="P:negative regulation of DNA-templated transcription"/>
    <property type="evidence" value="ECO:0007669"/>
    <property type="project" value="TreeGrafter"/>
</dbReference>
<proteinExistence type="predicted"/>
<dbReference type="InterPro" id="IPR036388">
    <property type="entry name" value="WH-like_DNA-bd_sf"/>
</dbReference>
<dbReference type="SMART" id="SM00346">
    <property type="entry name" value="HTH_ICLR"/>
    <property type="match status" value="1"/>
</dbReference>
<dbReference type="GO" id="GO:0003677">
    <property type="term" value="F:DNA binding"/>
    <property type="evidence" value="ECO:0007669"/>
    <property type="project" value="UniProtKB-KW"/>
</dbReference>
<evidence type="ECO:0000259" key="5">
    <source>
        <dbReference type="PROSITE" id="PS51078"/>
    </source>
</evidence>
<keyword evidence="3" id="KW-0804">Transcription</keyword>
<sequence length="260" mass="28106">VTDVRLARDRGSDGALLRALSILEAVADSNGASAKEIAAITDLPLPTVYRVVRLLVAEDYLVHLRSEHRFELGFKVHHLATSLHRQLGVPPVVRAEVARLHADLGAAAYWTVYRGSNVVVAYIADSPEAPRIRLLDFGLHEGAHGTAFGKVMLAGMTPAQRREYLDAHGMPAMTPTTITSAEELEEHLEKVSRVGIAWEYEEFQPGLVCAAVGARDAAGRMVGSVAVSGGPGLRRHEPEVERALRAAASRVSRCLRGRDA</sequence>